<evidence type="ECO:0000313" key="4">
    <source>
        <dbReference type="Proteomes" id="UP001157961"/>
    </source>
</evidence>
<dbReference type="InterPro" id="IPR016071">
    <property type="entry name" value="Staphylococal_nuclease_OB-fold"/>
</dbReference>
<feature type="chain" id="PRO_5047271588" evidence="1">
    <location>
        <begin position="18"/>
        <end position="128"/>
    </location>
</feature>
<dbReference type="EMBL" id="FXTY01000002">
    <property type="protein sequence ID" value="SMP10292.1"/>
    <property type="molecule type" value="Genomic_DNA"/>
</dbReference>
<dbReference type="SUPFAM" id="SSF50199">
    <property type="entry name" value="Staphylococcal nuclease"/>
    <property type="match status" value="1"/>
</dbReference>
<dbReference type="InterPro" id="IPR035437">
    <property type="entry name" value="SNase_OB-fold_sf"/>
</dbReference>
<evidence type="ECO:0000313" key="3">
    <source>
        <dbReference type="EMBL" id="SMP10292.1"/>
    </source>
</evidence>
<sequence length="128" mass="14104">MKMLIAVAVLVATPVWADVQVRDADTIVWDGTPVRFQGVDAPELKTRAGKDAKRWTVNYLRGKKVSCDLTGERSYDRYIGVCYADGKDIGAAVIAAGHALDCARYSGGRYRQFEQASAKNRIKRAGYC</sequence>
<keyword evidence="1" id="KW-0732">Signal</keyword>
<accession>A0ABY1NI90</accession>
<feature type="domain" description="TNase-like" evidence="2">
    <location>
        <begin position="12"/>
        <end position="127"/>
    </location>
</feature>
<comment type="caution">
    <text evidence="3">The sequence shown here is derived from an EMBL/GenBank/DDBJ whole genome shotgun (WGS) entry which is preliminary data.</text>
</comment>
<dbReference type="RefSeq" id="WP_283424890.1">
    <property type="nucleotide sequence ID" value="NZ_FXTY01000002.1"/>
</dbReference>
<feature type="signal peptide" evidence="1">
    <location>
        <begin position="1"/>
        <end position="17"/>
    </location>
</feature>
<dbReference type="Pfam" id="PF00565">
    <property type="entry name" value="SNase"/>
    <property type="match status" value="1"/>
</dbReference>
<dbReference type="Gene3D" id="2.40.50.90">
    <property type="match status" value="1"/>
</dbReference>
<gene>
    <name evidence="3" type="ORF">SAMN06265373_102128</name>
</gene>
<reference evidence="3 4" key="1">
    <citation type="submission" date="2017-05" db="EMBL/GenBank/DDBJ databases">
        <authorList>
            <person name="Varghese N."/>
            <person name="Submissions S."/>
        </authorList>
    </citation>
    <scope>NUCLEOTIDE SEQUENCE [LARGE SCALE GENOMIC DNA]</scope>
    <source>
        <strain evidence="3 4">DSM 29734</strain>
    </source>
</reference>
<proteinExistence type="predicted"/>
<evidence type="ECO:0000256" key="1">
    <source>
        <dbReference type="SAM" id="SignalP"/>
    </source>
</evidence>
<organism evidence="3 4">
    <name type="scientific">Shimia sagamensis</name>
    <dbReference type="NCBI Taxonomy" id="1566352"/>
    <lineage>
        <taxon>Bacteria</taxon>
        <taxon>Pseudomonadati</taxon>
        <taxon>Pseudomonadota</taxon>
        <taxon>Alphaproteobacteria</taxon>
        <taxon>Rhodobacterales</taxon>
        <taxon>Roseobacteraceae</taxon>
    </lineage>
</organism>
<keyword evidence="4" id="KW-1185">Reference proteome</keyword>
<dbReference type="Proteomes" id="UP001157961">
    <property type="component" value="Unassembled WGS sequence"/>
</dbReference>
<dbReference type="SMART" id="SM00318">
    <property type="entry name" value="SNc"/>
    <property type="match status" value="1"/>
</dbReference>
<evidence type="ECO:0000259" key="2">
    <source>
        <dbReference type="SMART" id="SM00318"/>
    </source>
</evidence>
<name>A0ABY1NI90_9RHOB</name>
<protein>
    <submittedName>
        <fullName evidence="3">Nuclease homologue</fullName>
    </submittedName>
</protein>